<dbReference type="Pfam" id="PF13649">
    <property type="entry name" value="Methyltransf_25"/>
    <property type="match status" value="1"/>
</dbReference>
<reference evidence="3" key="1">
    <citation type="journal article" date="2019" name="Int. J. Syst. Evol. Microbiol.">
        <title>The Global Catalogue of Microorganisms (GCM) 10K type strain sequencing project: providing services to taxonomists for standard genome sequencing and annotation.</title>
        <authorList>
            <consortium name="The Broad Institute Genomics Platform"/>
            <consortium name="The Broad Institute Genome Sequencing Center for Infectious Disease"/>
            <person name="Wu L."/>
            <person name="Ma J."/>
        </authorList>
    </citation>
    <scope>NUCLEOTIDE SEQUENCE [LARGE SCALE GENOMIC DNA]</scope>
    <source>
        <strain evidence="3">JCM 18303</strain>
    </source>
</reference>
<accession>A0ABP9PNG3</accession>
<sequence>MERMWSTGTEPNAFAALPAGAVGRFGGWLMARTNRRQQEQVLGRAAVAEGERVLEVGHGPGVLLQLLAARTPAGEIVGVDPSAEMRAAATARNAPAVASGRIGVAEGTASATGQPDAAFDLVIAVNNVAIWPDLAAGAAELARVLRPGGRLLVSWHGGTAPTRMMRALMLPEDKLTQIAEALAGRFRSVSRLRTERCELFLAEGPR</sequence>
<dbReference type="PANTHER" id="PTHR42912:SF95">
    <property type="entry name" value="METHYLTRANSFERASE TYPE 11 DOMAIN-CONTAINING PROTEIN"/>
    <property type="match status" value="1"/>
</dbReference>
<dbReference type="InterPro" id="IPR029063">
    <property type="entry name" value="SAM-dependent_MTases_sf"/>
</dbReference>
<dbReference type="InterPro" id="IPR041698">
    <property type="entry name" value="Methyltransf_25"/>
</dbReference>
<dbReference type="Gene3D" id="3.40.50.150">
    <property type="entry name" value="Vaccinia Virus protein VP39"/>
    <property type="match status" value="1"/>
</dbReference>
<name>A0ABP9PNG3_9PSEU</name>
<dbReference type="RefSeq" id="WP_185066078.1">
    <property type="nucleotide sequence ID" value="NZ_BAABJP010000003.1"/>
</dbReference>
<comment type="caution">
    <text evidence="2">The sequence shown here is derived from an EMBL/GenBank/DDBJ whole genome shotgun (WGS) entry which is preliminary data.</text>
</comment>
<gene>
    <name evidence="2" type="ORF">GCM10023321_09020</name>
</gene>
<evidence type="ECO:0000313" key="2">
    <source>
        <dbReference type="EMBL" id="GAA5147757.1"/>
    </source>
</evidence>
<proteinExistence type="predicted"/>
<protein>
    <recommendedName>
        <fullName evidence="1">Methyltransferase domain-containing protein</fullName>
    </recommendedName>
</protein>
<dbReference type="PANTHER" id="PTHR42912">
    <property type="entry name" value="METHYLTRANSFERASE"/>
    <property type="match status" value="1"/>
</dbReference>
<organism evidence="2 3">
    <name type="scientific">Pseudonocardia eucalypti</name>
    <dbReference type="NCBI Taxonomy" id="648755"/>
    <lineage>
        <taxon>Bacteria</taxon>
        <taxon>Bacillati</taxon>
        <taxon>Actinomycetota</taxon>
        <taxon>Actinomycetes</taxon>
        <taxon>Pseudonocardiales</taxon>
        <taxon>Pseudonocardiaceae</taxon>
        <taxon>Pseudonocardia</taxon>
    </lineage>
</organism>
<evidence type="ECO:0000313" key="3">
    <source>
        <dbReference type="Proteomes" id="UP001428817"/>
    </source>
</evidence>
<dbReference type="EMBL" id="BAABJP010000003">
    <property type="protein sequence ID" value="GAA5147757.1"/>
    <property type="molecule type" value="Genomic_DNA"/>
</dbReference>
<feature type="domain" description="Methyltransferase" evidence="1">
    <location>
        <begin position="53"/>
        <end position="149"/>
    </location>
</feature>
<dbReference type="SUPFAM" id="SSF53335">
    <property type="entry name" value="S-adenosyl-L-methionine-dependent methyltransferases"/>
    <property type="match status" value="1"/>
</dbReference>
<dbReference type="Proteomes" id="UP001428817">
    <property type="component" value="Unassembled WGS sequence"/>
</dbReference>
<evidence type="ECO:0000259" key="1">
    <source>
        <dbReference type="Pfam" id="PF13649"/>
    </source>
</evidence>
<keyword evidence="3" id="KW-1185">Reference proteome</keyword>
<dbReference type="InterPro" id="IPR050508">
    <property type="entry name" value="Methyltransf_Superfamily"/>
</dbReference>
<dbReference type="CDD" id="cd02440">
    <property type="entry name" value="AdoMet_MTases"/>
    <property type="match status" value="1"/>
</dbReference>